<keyword evidence="2" id="KW-1185">Reference proteome</keyword>
<gene>
    <name evidence="1" type="ORF">BGZ97_007395</name>
</gene>
<dbReference type="AlphaFoldDB" id="A0A9P6REJ9"/>
<evidence type="ECO:0008006" key="3">
    <source>
        <dbReference type="Google" id="ProtNLM"/>
    </source>
</evidence>
<sequence>MAATKDNKKLILWGPYTGLSTYDLATTVWTAVTLREPTIKNFWGKVSSALDPTTGLIYFPEAANLGTGMLVYDPATSTTSIVPTYPSTVLSFQASGYSFVWSELRKSFLFFGGTGYINNMTAFNQYMIEYQPSTYSWTRIIELAKHCMIPAYGGTKMVVFGGEQPRKSIPAEEENFSSALYMLDVMTMNWTLLSEGEVAGRSSIACTVVGDNFVVWGEPK</sequence>
<evidence type="ECO:0000313" key="2">
    <source>
        <dbReference type="Proteomes" id="UP000823405"/>
    </source>
</evidence>
<comment type="caution">
    <text evidence="1">The sequence shown here is derived from an EMBL/GenBank/DDBJ whole genome shotgun (WGS) entry which is preliminary data.</text>
</comment>
<dbReference type="OrthoDB" id="432528at2759"/>
<dbReference type="SUPFAM" id="SSF50965">
    <property type="entry name" value="Galactose oxidase, central domain"/>
    <property type="match status" value="1"/>
</dbReference>
<organism evidence="1 2">
    <name type="scientific">Linnemannia gamsii</name>
    <dbReference type="NCBI Taxonomy" id="64522"/>
    <lineage>
        <taxon>Eukaryota</taxon>
        <taxon>Fungi</taxon>
        <taxon>Fungi incertae sedis</taxon>
        <taxon>Mucoromycota</taxon>
        <taxon>Mortierellomycotina</taxon>
        <taxon>Mortierellomycetes</taxon>
        <taxon>Mortierellales</taxon>
        <taxon>Mortierellaceae</taxon>
        <taxon>Linnemannia</taxon>
    </lineage>
</organism>
<dbReference type="Gene3D" id="2.120.10.80">
    <property type="entry name" value="Kelch-type beta propeller"/>
    <property type="match status" value="1"/>
</dbReference>
<dbReference type="InterPro" id="IPR015915">
    <property type="entry name" value="Kelch-typ_b-propeller"/>
</dbReference>
<proteinExistence type="predicted"/>
<reference evidence="1" key="1">
    <citation type="journal article" date="2020" name="Fungal Divers.">
        <title>Resolving the Mortierellaceae phylogeny through synthesis of multi-gene phylogenetics and phylogenomics.</title>
        <authorList>
            <person name="Vandepol N."/>
            <person name="Liber J."/>
            <person name="Desiro A."/>
            <person name="Na H."/>
            <person name="Kennedy M."/>
            <person name="Barry K."/>
            <person name="Grigoriev I.V."/>
            <person name="Miller A.N."/>
            <person name="O'Donnell K."/>
            <person name="Stajich J.E."/>
            <person name="Bonito G."/>
        </authorList>
    </citation>
    <scope>NUCLEOTIDE SEQUENCE</scope>
    <source>
        <strain evidence="1">NVP60</strain>
    </source>
</reference>
<accession>A0A9P6REJ9</accession>
<name>A0A9P6REJ9_9FUNG</name>
<dbReference type="InterPro" id="IPR011043">
    <property type="entry name" value="Gal_Oxase/kelch_b-propeller"/>
</dbReference>
<evidence type="ECO:0000313" key="1">
    <source>
        <dbReference type="EMBL" id="KAG0316105.1"/>
    </source>
</evidence>
<dbReference type="EMBL" id="JAAAIN010000329">
    <property type="protein sequence ID" value="KAG0316105.1"/>
    <property type="molecule type" value="Genomic_DNA"/>
</dbReference>
<protein>
    <recommendedName>
        <fullName evidence="3">Galactose oxidase</fullName>
    </recommendedName>
</protein>
<dbReference type="Proteomes" id="UP000823405">
    <property type="component" value="Unassembled WGS sequence"/>
</dbReference>